<evidence type="ECO:0000313" key="3">
    <source>
        <dbReference type="Proteomes" id="UP000679629"/>
    </source>
</evidence>
<gene>
    <name evidence="2" type="ORF">KJK29_17405</name>
</gene>
<name>A0ABX8FSR4_9ACTN</name>
<dbReference type="Proteomes" id="UP000679629">
    <property type="component" value="Chromosome"/>
</dbReference>
<reference evidence="3" key="1">
    <citation type="submission" date="2021-05" db="EMBL/GenBank/DDBJ databases">
        <title>Direct Submission.</title>
        <authorList>
            <person name="Li K."/>
            <person name="Gao J."/>
        </authorList>
    </citation>
    <scope>NUCLEOTIDE SEQUENCE [LARGE SCALE GENOMIC DNA]</scope>
    <source>
        <strain evidence="3">MG62</strain>
    </source>
</reference>
<sequence length="468" mass="51796">MARKRWPASRSIPPDGDYLVTTTWRALLDATTTVGRDITPWVASVPRLARREIMARRYPLSAYLVRDSVQTDQGLRPGRKVIPSAVYSHGTENSTRTAFGYHIGMTMAEWACRSLMGLGPTTHAESAAPLGAAPGWAKTRSLPDLFGTHPTNSGVWLVEAKGSRRLHMPSRKKGAKQLDVGALLPVPHHKVLCGTSLEGRLFMMIDVEKVDNGGEDSGPATTAAADDQDQDSGETLLELARARMMTYFALASLPPNLLRVTPVGRPEIGQGLQHSDPLRLLEHDSATDGLRRRVRRSAPERTIRNHDGLDMLIGRIPGTDLVLGMSRRLYGACRELAGMERRIADQAREMRPEYTPYVSEMPSARDLDVPLTAIPPMTDDRDQQVSDRQYARQAFEARSLVQHLRADQRSEYLVAVRRGFSAGGNRTWEQLIDVSPELALPSEDGYLEAATTDTYLAVERTALDLDEK</sequence>
<proteinExistence type="predicted"/>
<organism evidence="2 3">
    <name type="scientific">Streptomyces koelreuteriae</name>
    <dbReference type="NCBI Taxonomy" id="2838015"/>
    <lineage>
        <taxon>Bacteria</taxon>
        <taxon>Bacillati</taxon>
        <taxon>Actinomycetota</taxon>
        <taxon>Actinomycetes</taxon>
        <taxon>Kitasatosporales</taxon>
        <taxon>Streptomycetaceae</taxon>
        <taxon>Streptomyces</taxon>
    </lineage>
</organism>
<evidence type="ECO:0000256" key="1">
    <source>
        <dbReference type="SAM" id="MobiDB-lite"/>
    </source>
</evidence>
<keyword evidence="3" id="KW-1185">Reference proteome</keyword>
<accession>A0ABX8FSR4</accession>
<evidence type="ECO:0000313" key="2">
    <source>
        <dbReference type="EMBL" id="QWB24229.1"/>
    </source>
</evidence>
<dbReference type="RefSeq" id="WP_215120076.1">
    <property type="nucleotide sequence ID" value="NZ_CP075896.1"/>
</dbReference>
<protein>
    <submittedName>
        <fullName evidence="2">Uncharacterized protein</fullName>
    </submittedName>
</protein>
<feature type="region of interest" description="Disordered" evidence="1">
    <location>
        <begin position="212"/>
        <end position="231"/>
    </location>
</feature>
<dbReference type="EMBL" id="CP075896">
    <property type="protein sequence ID" value="QWB24229.1"/>
    <property type="molecule type" value="Genomic_DNA"/>
</dbReference>